<evidence type="ECO:0000313" key="2">
    <source>
        <dbReference type="EMBL" id="KAJ8875285.1"/>
    </source>
</evidence>
<proteinExistence type="predicted"/>
<gene>
    <name evidence="2" type="ORF">PR048_023180</name>
</gene>
<comment type="caution">
    <text evidence="2">The sequence shown here is derived from an EMBL/GenBank/DDBJ whole genome shotgun (WGS) entry which is preliminary data.</text>
</comment>
<reference evidence="2 3" key="1">
    <citation type="submission" date="2023-02" db="EMBL/GenBank/DDBJ databases">
        <title>LHISI_Scaffold_Assembly.</title>
        <authorList>
            <person name="Stuart O.P."/>
            <person name="Cleave R."/>
            <person name="Magrath M.J.L."/>
            <person name="Mikheyev A.S."/>
        </authorList>
    </citation>
    <scope>NUCLEOTIDE SEQUENCE [LARGE SCALE GENOMIC DNA]</scope>
    <source>
        <strain evidence="2">Daus_M_001</strain>
        <tissue evidence="2">Leg muscle</tissue>
    </source>
</reference>
<accession>A0ABQ9GTC2</accession>
<organism evidence="2 3">
    <name type="scientific">Dryococelus australis</name>
    <dbReference type="NCBI Taxonomy" id="614101"/>
    <lineage>
        <taxon>Eukaryota</taxon>
        <taxon>Metazoa</taxon>
        <taxon>Ecdysozoa</taxon>
        <taxon>Arthropoda</taxon>
        <taxon>Hexapoda</taxon>
        <taxon>Insecta</taxon>
        <taxon>Pterygota</taxon>
        <taxon>Neoptera</taxon>
        <taxon>Polyneoptera</taxon>
        <taxon>Phasmatodea</taxon>
        <taxon>Verophasmatodea</taxon>
        <taxon>Anareolatae</taxon>
        <taxon>Phasmatidae</taxon>
        <taxon>Eurycanthinae</taxon>
        <taxon>Dryococelus</taxon>
    </lineage>
</organism>
<evidence type="ECO:0000256" key="1">
    <source>
        <dbReference type="SAM" id="MobiDB-lite"/>
    </source>
</evidence>
<dbReference type="EMBL" id="JARBHB010000009">
    <property type="protein sequence ID" value="KAJ8875285.1"/>
    <property type="molecule type" value="Genomic_DNA"/>
</dbReference>
<protein>
    <submittedName>
        <fullName evidence="2">Uncharacterized protein</fullName>
    </submittedName>
</protein>
<feature type="region of interest" description="Disordered" evidence="1">
    <location>
        <begin position="1"/>
        <end position="36"/>
    </location>
</feature>
<keyword evidence="3" id="KW-1185">Reference proteome</keyword>
<sequence>MRQGRGKREIPERTHRPAASSATIPTCEDSGEDPAGNRTRFAQVVESSLTTTPPRTRLWFVSSQLSCQLENVAERLACSPPTKPIRVQSPAGSLRIFARGNRAGRCRWSAGFLGDLPFPPAFHSGAATNSPQSPSSAIKISILRAVQIPSLDSLIPTPRVSNQEMARYSEISRIHSALESIILCAFDWSGEIWAALNIEVLRADEFEASRLLEMKAEGENPDEMTPLTAEERKGDILCWEQSYLVTYCSGMAN</sequence>
<dbReference type="Proteomes" id="UP001159363">
    <property type="component" value="Chromosome 8"/>
</dbReference>
<evidence type="ECO:0000313" key="3">
    <source>
        <dbReference type="Proteomes" id="UP001159363"/>
    </source>
</evidence>
<feature type="compositionally biased region" description="Basic and acidic residues" evidence="1">
    <location>
        <begin position="1"/>
        <end position="15"/>
    </location>
</feature>
<name>A0ABQ9GTC2_9NEOP</name>